<keyword evidence="12" id="KW-1185">Reference proteome</keyword>
<keyword evidence="5" id="KW-0472">Membrane</keyword>
<dbReference type="CDD" id="cd00761">
    <property type="entry name" value="Glyco_tranf_GTA_type"/>
    <property type="match status" value="1"/>
</dbReference>
<dbReference type="InterPro" id="IPR029044">
    <property type="entry name" value="Nucleotide-diphossugar_trans"/>
</dbReference>
<keyword evidence="4" id="KW-0808">Transferase</keyword>
<evidence type="ECO:0000256" key="3">
    <source>
        <dbReference type="ARBA" id="ARBA00022676"/>
    </source>
</evidence>
<dbReference type="PANTHER" id="PTHR43646:SF2">
    <property type="entry name" value="GLYCOSYLTRANSFERASE 2-LIKE DOMAIN-CONTAINING PROTEIN"/>
    <property type="match status" value="1"/>
</dbReference>
<evidence type="ECO:0000256" key="7">
    <source>
        <dbReference type="ARBA" id="ARBA00037904"/>
    </source>
</evidence>
<evidence type="ECO:0000313" key="11">
    <source>
        <dbReference type="EMBL" id="GAA4287000.1"/>
    </source>
</evidence>
<evidence type="ECO:0000256" key="6">
    <source>
        <dbReference type="ARBA" id="ARBA00037281"/>
    </source>
</evidence>
<evidence type="ECO:0000256" key="5">
    <source>
        <dbReference type="ARBA" id="ARBA00023136"/>
    </source>
</evidence>
<evidence type="ECO:0000259" key="10">
    <source>
        <dbReference type="Pfam" id="PF00535"/>
    </source>
</evidence>
<feature type="domain" description="Glycosyltransferase 2-like" evidence="10">
    <location>
        <begin position="2"/>
        <end position="157"/>
    </location>
</feature>
<dbReference type="EMBL" id="BAABBA010000005">
    <property type="protein sequence ID" value="GAA4287000.1"/>
    <property type="molecule type" value="Genomic_DNA"/>
</dbReference>
<dbReference type="PANTHER" id="PTHR43646">
    <property type="entry name" value="GLYCOSYLTRANSFERASE"/>
    <property type="match status" value="1"/>
</dbReference>
<evidence type="ECO:0000256" key="8">
    <source>
        <dbReference type="ARBA" id="ARBA00038120"/>
    </source>
</evidence>
<protein>
    <recommendedName>
        <fullName evidence="9">4,4'-diaponeurosporenoate glycosyltransferase</fullName>
    </recommendedName>
</protein>
<accession>A0ABP8ESQ1</accession>
<dbReference type="Proteomes" id="UP001499841">
    <property type="component" value="Unassembled WGS sequence"/>
</dbReference>
<reference evidence="12" key="1">
    <citation type="journal article" date="2019" name="Int. J. Syst. Evol. Microbiol.">
        <title>The Global Catalogue of Microorganisms (GCM) 10K type strain sequencing project: providing services to taxonomists for standard genome sequencing and annotation.</title>
        <authorList>
            <consortium name="The Broad Institute Genomics Platform"/>
            <consortium name="The Broad Institute Genome Sequencing Center for Infectious Disease"/>
            <person name="Wu L."/>
            <person name="Ma J."/>
        </authorList>
    </citation>
    <scope>NUCLEOTIDE SEQUENCE [LARGE SCALE GENOMIC DNA]</scope>
    <source>
        <strain evidence="12">JCM 17459</strain>
    </source>
</reference>
<evidence type="ECO:0000256" key="1">
    <source>
        <dbReference type="ARBA" id="ARBA00004236"/>
    </source>
</evidence>
<evidence type="ECO:0000256" key="2">
    <source>
        <dbReference type="ARBA" id="ARBA00022475"/>
    </source>
</evidence>
<dbReference type="Pfam" id="PF00535">
    <property type="entry name" value="Glycos_transf_2"/>
    <property type="match status" value="1"/>
</dbReference>
<dbReference type="RefSeq" id="WP_345039139.1">
    <property type="nucleotide sequence ID" value="NZ_BAABBA010000005.1"/>
</dbReference>
<evidence type="ECO:0000313" key="12">
    <source>
        <dbReference type="Proteomes" id="UP001499841"/>
    </source>
</evidence>
<proteinExistence type="inferred from homology"/>
<evidence type="ECO:0000256" key="4">
    <source>
        <dbReference type="ARBA" id="ARBA00022679"/>
    </source>
</evidence>
<gene>
    <name evidence="11" type="ORF">GCM10022262_13590</name>
</gene>
<comment type="caution">
    <text evidence="11">The sequence shown here is derived from an EMBL/GenBank/DDBJ whole genome shotgun (WGS) entry which is preliminary data.</text>
</comment>
<keyword evidence="3" id="KW-0328">Glycosyltransferase</keyword>
<comment type="function">
    <text evidence="6">Catalyzes the glycosylation of 4,4'-diaponeurosporenoate, i.e. the esterification of glucose at the C1'' position with the carboxyl group of 4,4'-diaponeurosporenic acid, to form glycosyl-4,4'-diaponeurosporenoate. This is a step in the biosynthesis of staphyloxanthin, an orange pigment present in most staphylococci strains.</text>
</comment>
<organism evidence="11 12">
    <name type="scientific">Georgenia daeguensis</name>
    <dbReference type="NCBI Taxonomy" id="908355"/>
    <lineage>
        <taxon>Bacteria</taxon>
        <taxon>Bacillati</taxon>
        <taxon>Actinomycetota</taxon>
        <taxon>Actinomycetes</taxon>
        <taxon>Micrococcales</taxon>
        <taxon>Bogoriellaceae</taxon>
        <taxon>Georgenia</taxon>
    </lineage>
</organism>
<dbReference type="Gene3D" id="3.90.550.10">
    <property type="entry name" value="Spore Coat Polysaccharide Biosynthesis Protein SpsA, Chain A"/>
    <property type="match status" value="1"/>
</dbReference>
<dbReference type="SUPFAM" id="SSF53448">
    <property type="entry name" value="Nucleotide-diphospho-sugar transferases"/>
    <property type="match status" value="1"/>
</dbReference>
<comment type="similarity">
    <text evidence="8">Belongs to the glycosyltransferase 2 family. CrtQ subfamily.</text>
</comment>
<dbReference type="InterPro" id="IPR001173">
    <property type="entry name" value="Glyco_trans_2-like"/>
</dbReference>
<comment type="pathway">
    <text evidence="7">Carotenoid biosynthesis; staphyloxanthin biosynthesis; staphyloxanthin from farnesyl diphosphate: step 4/5.</text>
</comment>
<comment type="subcellular location">
    <subcellularLocation>
        <location evidence="1">Cell membrane</location>
    </subcellularLocation>
</comment>
<evidence type="ECO:0000256" key="9">
    <source>
        <dbReference type="ARBA" id="ARBA00040345"/>
    </source>
</evidence>
<sequence length="238" mass="25799">MVIPARDDAPALRVCLTALAGQSTAPAEVIVVDNGSTDGTAAVAAELGARVVHEPVAGIPRAAAAGYDAATGDVVARLDADTVVGPDWVERIAEIMGADDAPVAVTGTGRFYGLPAAAARPATWAYLGAYYLLCHAALGHHALWGSNMAVRRSAWDEVRAAVHTEDPELHDDLDLAFVLGPHRRIVLDRTLRVRVSGRSVRGRAQWRRRMRRAWRTILLNWEDLPPWERWAVRLRPSG</sequence>
<name>A0ABP8ESQ1_9MICO</name>
<keyword evidence="2" id="KW-1003">Cell membrane</keyword>